<dbReference type="Proteomes" id="UP000196531">
    <property type="component" value="Unassembled WGS sequence"/>
</dbReference>
<proteinExistence type="predicted"/>
<evidence type="ECO:0000313" key="1">
    <source>
        <dbReference type="EMBL" id="OUR93690.1"/>
    </source>
</evidence>
<organism evidence="1 2">
    <name type="scientific">Halobacteriovorax marinus</name>
    <dbReference type="NCBI Taxonomy" id="97084"/>
    <lineage>
        <taxon>Bacteria</taxon>
        <taxon>Pseudomonadati</taxon>
        <taxon>Bdellovibrionota</taxon>
        <taxon>Bacteriovoracia</taxon>
        <taxon>Bacteriovoracales</taxon>
        <taxon>Halobacteriovoraceae</taxon>
        <taxon>Halobacteriovorax</taxon>
    </lineage>
</organism>
<dbReference type="EMBL" id="MAAO01000015">
    <property type="protein sequence ID" value="OUR93690.1"/>
    <property type="molecule type" value="Genomic_DNA"/>
</dbReference>
<evidence type="ECO:0000313" key="2">
    <source>
        <dbReference type="Proteomes" id="UP000196531"/>
    </source>
</evidence>
<name>A0A1Y5F948_9BACT</name>
<protein>
    <submittedName>
        <fullName evidence="1">Uncharacterized protein</fullName>
    </submittedName>
</protein>
<sequence>MTLLSLLKDYPNISLATEGDNEEILEYYHRSQLTTSSHNIIYKRGRDFFSFMKEKSSEYLVFLLRDEQETIQGIATVSYRDGYINSKLVKVGYLGDLRISLNRKLIRQWRGFFSLFINNSKNLEETFHCRHYQTALVHDNVQSRNNLANSKIKGIKYSLLEDYHMVNIVGSYGFRKSQNYKIDKVTQENIVELINFLESDHKLRSFGLEYKSELSYRFKNWEDYSKKNWILLRDPRTDEILAATSLWGPKSSKQLLISGVPTMFKLLKVISKYIPFLDVFDLPQEEKAISIKYINQVSFKEDISRIEKGVLFKELVNYFYCEFRGLNLLAYCDFDRENFKSELKGYFTHATAMGLYTVHKVSEDGETFDIIEACGNMPAFDMALV</sequence>
<reference evidence="2" key="1">
    <citation type="journal article" date="2017" name="Proc. Natl. Acad. Sci. U.S.A.">
        <title>Simulation of Deepwater Horizon oil plume reveals substrate specialization within a complex community of hydrocarbon-degraders.</title>
        <authorList>
            <person name="Hu P."/>
            <person name="Dubinsky E.A."/>
            <person name="Probst A.J."/>
            <person name="Wang J."/>
            <person name="Sieber C.M.K."/>
            <person name="Tom L.M."/>
            <person name="Gardinali P."/>
            <person name="Banfield J.F."/>
            <person name="Atlas R.M."/>
            <person name="Andersen G.L."/>
        </authorList>
    </citation>
    <scope>NUCLEOTIDE SEQUENCE [LARGE SCALE GENOMIC DNA]</scope>
</reference>
<comment type="caution">
    <text evidence="1">The sequence shown here is derived from an EMBL/GenBank/DDBJ whole genome shotgun (WGS) entry which is preliminary data.</text>
</comment>
<dbReference type="AlphaFoldDB" id="A0A1Y5F948"/>
<gene>
    <name evidence="1" type="ORF">A9Q84_19700</name>
</gene>
<accession>A0A1Y5F948</accession>